<dbReference type="OrthoDB" id="5860975at2759"/>
<sequence length="307" mass="35249">MTARHLALTINVESTGGDDATRVIGEWYQLLYWLFYSEGYALIGATSSGICGRKNQNCRYYVSLMRLESMELRTRVMAPVFGLGSPKEEQKRLINFLHASACRTVSKTNFPTYCQKDFYRNNTVILVSYRHLEQSDIPPSLSGLPNFHVITPIKSTKSYRHLEQSDIPPSLSGLPNFHVITPIKSTKSLNATVHRIGIGPEYMKQTIDGEWKLDTLKNLLNKIAHGTIIDLIIIDLDGGEIDSYDEILQLARSSRFLQLSVRGRIWPEENENYRQTYWNLRQMQNYGYSMQFANVNLSFYDVVFVKK</sequence>
<protein>
    <recommendedName>
        <fullName evidence="3">Methyltransferase FkbM domain-containing protein</fullName>
    </recommendedName>
</protein>
<evidence type="ECO:0000313" key="1">
    <source>
        <dbReference type="EMBL" id="KJH48590.1"/>
    </source>
</evidence>
<reference evidence="1 2" key="1">
    <citation type="submission" date="2013-11" db="EMBL/GenBank/DDBJ databases">
        <title>Draft genome of the bovine lungworm Dictyocaulus viviparus.</title>
        <authorList>
            <person name="Mitreva M."/>
        </authorList>
    </citation>
    <scope>NUCLEOTIDE SEQUENCE [LARGE SCALE GENOMIC DNA]</scope>
    <source>
        <strain evidence="1 2">HannoverDv2000</strain>
    </source>
</reference>
<evidence type="ECO:0000313" key="2">
    <source>
        <dbReference type="Proteomes" id="UP000053766"/>
    </source>
</evidence>
<dbReference type="Proteomes" id="UP000053766">
    <property type="component" value="Unassembled WGS sequence"/>
</dbReference>
<evidence type="ECO:0008006" key="3">
    <source>
        <dbReference type="Google" id="ProtNLM"/>
    </source>
</evidence>
<dbReference type="AlphaFoldDB" id="A0A0D8XVP6"/>
<organism evidence="1 2">
    <name type="scientific">Dictyocaulus viviparus</name>
    <name type="common">Bovine lungworm</name>
    <dbReference type="NCBI Taxonomy" id="29172"/>
    <lineage>
        <taxon>Eukaryota</taxon>
        <taxon>Metazoa</taxon>
        <taxon>Ecdysozoa</taxon>
        <taxon>Nematoda</taxon>
        <taxon>Chromadorea</taxon>
        <taxon>Rhabditida</taxon>
        <taxon>Rhabditina</taxon>
        <taxon>Rhabditomorpha</taxon>
        <taxon>Strongyloidea</taxon>
        <taxon>Metastrongylidae</taxon>
        <taxon>Dictyocaulus</taxon>
    </lineage>
</organism>
<dbReference type="EMBL" id="KN716262">
    <property type="protein sequence ID" value="KJH48590.1"/>
    <property type="molecule type" value="Genomic_DNA"/>
</dbReference>
<gene>
    <name evidence="1" type="ORF">DICVIV_05277</name>
</gene>
<reference evidence="2" key="2">
    <citation type="journal article" date="2016" name="Sci. Rep.">
        <title>Dictyocaulus viviparus genome, variome and transcriptome elucidate lungworm biology and support future intervention.</title>
        <authorList>
            <person name="McNulty S.N."/>
            <person name="Strube C."/>
            <person name="Rosa B.A."/>
            <person name="Martin J.C."/>
            <person name="Tyagi R."/>
            <person name="Choi Y.J."/>
            <person name="Wang Q."/>
            <person name="Hallsworth Pepin K."/>
            <person name="Zhang X."/>
            <person name="Ozersky P."/>
            <person name="Wilson R.K."/>
            <person name="Sternberg P.W."/>
            <person name="Gasser R.B."/>
            <person name="Mitreva M."/>
        </authorList>
    </citation>
    <scope>NUCLEOTIDE SEQUENCE [LARGE SCALE GENOMIC DNA]</scope>
    <source>
        <strain evidence="2">HannoverDv2000</strain>
    </source>
</reference>
<accession>A0A0D8XVP6</accession>
<dbReference type="STRING" id="29172.A0A0D8XVP6"/>
<name>A0A0D8XVP6_DICVI</name>
<proteinExistence type="predicted"/>
<keyword evidence="2" id="KW-1185">Reference proteome</keyword>